<proteinExistence type="predicted"/>
<dbReference type="AlphaFoldDB" id="A0A415G988"/>
<dbReference type="EMBL" id="QRNJ01000010">
    <property type="protein sequence ID" value="RHK40637.1"/>
    <property type="molecule type" value="Genomic_DNA"/>
</dbReference>
<name>A0A415G988_9FIRM</name>
<protein>
    <submittedName>
        <fullName evidence="1">Uncharacterized protein</fullName>
    </submittedName>
</protein>
<accession>A0A415G988</accession>
<organism evidence="1 2">
    <name type="scientific">Anaerobutyricum hallii</name>
    <dbReference type="NCBI Taxonomy" id="39488"/>
    <lineage>
        <taxon>Bacteria</taxon>
        <taxon>Bacillati</taxon>
        <taxon>Bacillota</taxon>
        <taxon>Clostridia</taxon>
        <taxon>Lachnospirales</taxon>
        <taxon>Lachnospiraceae</taxon>
        <taxon>Anaerobutyricum</taxon>
    </lineage>
</organism>
<gene>
    <name evidence="1" type="ORF">DW068_04005</name>
</gene>
<evidence type="ECO:0000313" key="2">
    <source>
        <dbReference type="Proteomes" id="UP000283497"/>
    </source>
</evidence>
<reference evidence="1 2" key="1">
    <citation type="submission" date="2018-08" db="EMBL/GenBank/DDBJ databases">
        <title>A genome reference for cultivated species of the human gut microbiota.</title>
        <authorList>
            <person name="Zou Y."/>
            <person name="Xue W."/>
            <person name="Luo G."/>
        </authorList>
    </citation>
    <scope>NUCLEOTIDE SEQUENCE [LARGE SCALE GENOMIC DNA]</scope>
    <source>
        <strain evidence="1 2">AF45-14BH</strain>
    </source>
</reference>
<dbReference type="RefSeq" id="WP_118314154.1">
    <property type="nucleotide sequence ID" value="NZ_QRNJ01000010.1"/>
</dbReference>
<dbReference type="Proteomes" id="UP000283497">
    <property type="component" value="Unassembled WGS sequence"/>
</dbReference>
<comment type="caution">
    <text evidence="1">The sequence shown here is derived from an EMBL/GenBank/DDBJ whole genome shotgun (WGS) entry which is preliminary data.</text>
</comment>
<evidence type="ECO:0000313" key="1">
    <source>
        <dbReference type="EMBL" id="RHK40637.1"/>
    </source>
</evidence>
<sequence length="76" mass="8475">MRLLSKEISESKQGFHIRKVSDEKIVVSIWDRVCGGYTFSLIKEGEGSYLLVPFVGCGRKKDLSDATNGKVLRKAV</sequence>